<dbReference type="AlphaFoldDB" id="A0A2P2KD40"/>
<sequence>MFYEPQWNCHQRHNQQSARHWQAAQPSNAYSPWTQRSKISACQSPRSLSGTAQDHHCRCILLYHSHKQHFQPHSKSNTSKVKLSLLIEDG</sequence>
<dbReference type="EMBL" id="GGEC01023146">
    <property type="protein sequence ID" value="MBX03630.1"/>
    <property type="molecule type" value="Transcribed_RNA"/>
</dbReference>
<organism evidence="1">
    <name type="scientific">Rhizophora mucronata</name>
    <name type="common">Asiatic mangrove</name>
    <dbReference type="NCBI Taxonomy" id="61149"/>
    <lineage>
        <taxon>Eukaryota</taxon>
        <taxon>Viridiplantae</taxon>
        <taxon>Streptophyta</taxon>
        <taxon>Embryophyta</taxon>
        <taxon>Tracheophyta</taxon>
        <taxon>Spermatophyta</taxon>
        <taxon>Magnoliopsida</taxon>
        <taxon>eudicotyledons</taxon>
        <taxon>Gunneridae</taxon>
        <taxon>Pentapetalae</taxon>
        <taxon>rosids</taxon>
        <taxon>fabids</taxon>
        <taxon>Malpighiales</taxon>
        <taxon>Rhizophoraceae</taxon>
        <taxon>Rhizophora</taxon>
    </lineage>
</organism>
<evidence type="ECO:0000313" key="1">
    <source>
        <dbReference type="EMBL" id="MBX03630.1"/>
    </source>
</evidence>
<proteinExistence type="predicted"/>
<protein>
    <submittedName>
        <fullName evidence="1">Uncharacterized protein</fullName>
    </submittedName>
</protein>
<reference evidence="1" key="1">
    <citation type="submission" date="2018-02" db="EMBL/GenBank/DDBJ databases">
        <title>Rhizophora mucronata_Transcriptome.</title>
        <authorList>
            <person name="Meera S.P."/>
            <person name="Sreeshan A."/>
            <person name="Augustine A."/>
        </authorList>
    </citation>
    <scope>NUCLEOTIDE SEQUENCE</scope>
    <source>
        <tissue evidence="1">Leaf</tissue>
    </source>
</reference>
<name>A0A2P2KD40_RHIMU</name>
<accession>A0A2P2KD40</accession>